<proteinExistence type="predicted"/>
<keyword evidence="2" id="KW-1185">Reference proteome</keyword>
<comment type="caution">
    <text evidence="1">The sequence shown here is derived from an EMBL/GenBank/DDBJ whole genome shotgun (WGS) entry which is preliminary data.</text>
</comment>
<dbReference type="Proteomes" id="UP000324222">
    <property type="component" value="Unassembled WGS sequence"/>
</dbReference>
<protein>
    <submittedName>
        <fullName evidence="1">Uncharacterized protein</fullName>
    </submittedName>
</protein>
<dbReference type="EMBL" id="VSRR010152830">
    <property type="protein sequence ID" value="MPD06752.1"/>
    <property type="molecule type" value="Genomic_DNA"/>
</dbReference>
<sequence length="67" mass="7465">MRRTSYVPAATTTTTTTVHQQHTCTVIASPRHSSRWWRPWPGSAAAFRILEAAARGSGEECRLLENP</sequence>
<organism evidence="1 2">
    <name type="scientific">Portunus trituberculatus</name>
    <name type="common">Swimming crab</name>
    <name type="synonym">Neptunus trituberculatus</name>
    <dbReference type="NCBI Taxonomy" id="210409"/>
    <lineage>
        <taxon>Eukaryota</taxon>
        <taxon>Metazoa</taxon>
        <taxon>Ecdysozoa</taxon>
        <taxon>Arthropoda</taxon>
        <taxon>Crustacea</taxon>
        <taxon>Multicrustacea</taxon>
        <taxon>Malacostraca</taxon>
        <taxon>Eumalacostraca</taxon>
        <taxon>Eucarida</taxon>
        <taxon>Decapoda</taxon>
        <taxon>Pleocyemata</taxon>
        <taxon>Brachyura</taxon>
        <taxon>Eubrachyura</taxon>
        <taxon>Portunoidea</taxon>
        <taxon>Portunidae</taxon>
        <taxon>Portuninae</taxon>
        <taxon>Portunus</taxon>
    </lineage>
</organism>
<gene>
    <name evidence="1" type="ORF">E2C01_102579</name>
</gene>
<reference evidence="1 2" key="1">
    <citation type="submission" date="2019-05" db="EMBL/GenBank/DDBJ databases">
        <title>Another draft genome of Portunus trituberculatus and its Hox gene families provides insights of decapod evolution.</title>
        <authorList>
            <person name="Jeong J.-H."/>
            <person name="Song I."/>
            <person name="Kim S."/>
            <person name="Choi T."/>
            <person name="Kim D."/>
            <person name="Ryu S."/>
            <person name="Kim W."/>
        </authorList>
    </citation>
    <scope>NUCLEOTIDE SEQUENCE [LARGE SCALE GENOMIC DNA]</scope>
    <source>
        <tissue evidence="1">Muscle</tissue>
    </source>
</reference>
<name>A0A5B7K8L5_PORTR</name>
<evidence type="ECO:0000313" key="2">
    <source>
        <dbReference type="Proteomes" id="UP000324222"/>
    </source>
</evidence>
<accession>A0A5B7K8L5</accession>
<evidence type="ECO:0000313" key="1">
    <source>
        <dbReference type="EMBL" id="MPD06752.1"/>
    </source>
</evidence>
<dbReference type="AlphaFoldDB" id="A0A5B7K8L5"/>